<feature type="domain" description="EGF-like" evidence="2">
    <location>
        <begin position="232"/>
        <end position="268"/>
    </location>
</feature>
<dbReference type="GO" id="GO:0016301">
    <property type="term" value="F:kinase activity"/>
    <property type="evidence" value="ECO:0007669"/>
    <property type="project" value="UniProtKB-KW"/>
</dbReference>
<dbReference type="PROSITE" id="PS50026">
    <property type="entry name" value="EGF_3"/>
    <property type="match status" value="1"/>
</dbReference>
<dbReference type="SUPFAM" id="SSF49265">
    <property type="entry name" value="Fibronectin type III"/>
    <property type="match status" value="1"/>
</dbReference>
<feature type="disulfide bond" evidence="1">
    <location>
        <begin position="258"/>
        <end position="267"/>
    </location>
</feature>
<accession>A0A2G8LD37</accession>
<keyword evidence="1" id="KW-0245">EGF-like domain</keyword>
<dbReference type="InterPro" id="IPR036116">
    <property type="entry name" value="FN3_sf"/>
</dbReference>
<dbReference type="PANTHER" id="PTHR26391:SF18">
    <property type="entry name" value="PROTEIN KINASE RECEPTOR TIE-1, PUTATIVE-RELATED"/>
    <property type="match status" value="1"/>
</dbReference>
<dbReference type="CDD" id="cd00054">
    <property type="entry name" value="EGF_CA"/>
    <property type="match status" value="1"/>
</dbReference>
<evidence type="ECO:0000259" key="2">
    <source>
        <dbReference type="PROSITE" id="PS50026"/>
    </source>
</evidence>
<evidence type="ECO:0000313" key="5">
    <source>
        <dbReference type="Proteomes" id="UP000230750"/>
    </source>
</evidence>
<gene>
    <name evidence="4" type="ORF">BSL78_04903</name>
</gene>
<dbReference type="CDD" id="cd00063">
    <property type="entry name" value="FN3"/>
    <property type="match status" value="1"/>
</dbReference>
<dbReference type="SMART" id="SM00060">
    <property type="entry name" value="FN3"/>
    <property type="match status" value="1"/>
</dbReference>
<name>A0A2G8LD37_STIJA</name>
<dbReference type="InterPro" id="IPR013783">
    <property type="entry name" value="Ig-like_fold"/>
</dbReference>
<evidence type="ECO:0000256" key="1">
    <source>
        <dbReference type="PROSITE-ProRule" id="PRU00076"/>
    </source>
</evidence>
<dbReference type="InterPro" id="IPR003961">
    <property type="entry name" value="FN3_dom"/>
</dbReference>
<organism evidence="4 5">
    <name type="scientific">Stichopus japonicus</name>
    <name type="common">Sea cucumber</name>
    <dbReference type="NCBI Taxonomy" id="307972"/>
    <lineage>
        <taxon>Eukaryota</taxon>
        <taxon>Metazoa</taxon>
        <taxon>Echinodermata</taxon>
        <taxon>Eleutherozoa</taxon>
        <taxon>Echinozoa</taxon>
        <taxon>Holothuroidea</taxon>
        <taxon>Aspidochirotacea</taxon>
        <taxon>Aspidochirotida</taxon>
        <taxon>Stichopodidae</taxon>
        <taxon>Apostichopus</taxon>
    </lineage>
</organism>
<dbReference type="PANTHER" id="PTHR26391">
    <property type="entry name" value="INACTIVE TYROSINE-PROTEIN KINASE 7"/>
    <property type="match status" value="1"/>
</dbReference>
<dbReference type="EMBL" id="MRZV01000120">
    <property type="protein sequence ID" value="PIK58179.1"/>
    <property type="molecule type" value="Genomic_DNA"/>
</dbReference>
<sequence>EIFGRKVLNQLERMPPSRILLVIFLTQSGLVQGKLKVTLRNSFAFRAVATEHEYFTCHISETDKTDLSVTSRRVVNTRNYPNNNPPPNNPSYVSDGVYKIDLSRVYNGAFGVFACDISRSGRELTSIQTILLRSDANIIPNDRLLTRTVNNGDEGIVLRMDELTRYNTVYWRKDGGASFNYGSLTLSVPQSRGRIRLSDAGIYECYHNTWRNYAVQGLQRIIVRACPADHWGPPDCFGICENCYNGGVCDDTTGGCICPVGFKGPNCLSACDPSGRFGFNCDFQCTEDEEFNSACRDYMFCLPDPFGCRCASGFKGLDCRTVPEQCKQVTMDECLVKCHCKNDAACNKITGRCNNNQCAQGFFQQDPNGNCQECTTGFYGENCEQECHCNEACHNVNGTCSGPCKTPWVNWNPRCQTGIADIRVSKVNPGATAEINCTVESPNSLASVAAILSVTGANQGRSFIGVRIELSSQSIVQSFKVSNVMSGDVFSCYLANRDNSLVNSGRHYRRKEADLYVLPLIARSPELISASNTTITISWTAWNDNSDVGDPPVIGYVPYYRTNEEEGWIFTDSVQANGMPTLSFTFSDLKPDTLYQFSAAAVREGPFGEGPKSSFESARTYCPIPTLAPLNVQAAIVEMGSTNVNISWKVPDIQCNTGIKQFLLYFNDLETPNMVEKSDEDSLLFFINHINSFHSTIKFTSDYSHQQVNFLDVTVPKEHSFLSTDLYTKPTDTHQYLHSSSCHPRHCKSGIAYSQALRLCRIWSNNSSFIRRTDALEKHLTARGHSARRVREAIQRVRFLSRSSTLAVKDKKGRDCDNKLPNNILLTSDKLQRAVPEKPIIAYRRPRNIQDLLVCAAVQLVTSIQHASMLSNVIVLRDASSAATTLWNPIPATACNSHTRLRVTSLALTTNVIYLISCRVCGIQYVGETKTTLKKQFYGHKSTVNTMKTETPVGEHFNLPNHTINDMSL</sequence>
<keyword evidence="1" id="KW-1015">Disulfide bond</keyword>
<dbReference type="AlphaFoldDB" id="A0A2G8LD37"/>
<dbReference type="PROSITE" id="PS01186">
    <property type="entry name" value="EGF_2"/>
    <property type="match status" value="1"/>
</dbReference>
<dbReference type="Proteomes" id="UP000230750">
    <property type="component" value="Unassembled WGS sequence"/>
</dbReference>
<feature type="domain" description="Fibronectin type-III" evidence="3">
    <location>
        <begin position="521"/>
        <end position="623"/>
    </location>
</feature>
<evidence type="ECO:0000259" key="3">
    <source>
        <dbReference type="PROSITE" id="PS50853"/>
    </source>
</evidence>
<dbReference type="OrthoDB" id="18487at2759"/>
<feature type="non-terminal residue" evidence="4">
    <location>
        <position position="1"/>
    </location>
</feature>
<keyword evidence="5" id="KW-1185">Reference proteome</keyword>
<dbReference type="PROSITE" id="PS50853">
    <property type="entry name" value="FN3"/>
    <property type="match status" value="1"/>
</dbReference>
<dbReference type="PROSITE" id="PS00022">
    <property type="entry name" value="EGF_1"/>
    <property type="match status" value="1"/>
</dbReference>
<evidence type="ECO:0000313" key="4">
    <source>
        <dbReference type="EMBL" id="PIK58179.1"/>
    </source>
</evidence>
<dbReference type="STRING" id="307972.A0A2G8LD37"/>
<comment type="caution">
    <text evidence="4">The sequence shown here is derived from an EMBL/GenBank/DDBJ whole genome shotgun (WGS) entry which is preliminary data.</text>
</comment>
<keyword evidence="4" id="KW-0418">Kinase</keyword>
<dbReference type="Gene3D" id="2.60.40.10">
    <property type="entry name" value="Immunoglobulins"/>
    <property type="match status" value="2"/>
</dbReference>
<dbReference type="InterPro" id="IPR058912">
    <property type="entry name" value="HTH_animal"/>
</dbReference>
<reference evidence="4 5" key="1">
    <citation type="journal article" date="2017" name="PLoS Biol.">
        <title>The sea cucumber genome provides insights into morphological evolution and visceral regeneration.</title>
        <authorList>
            <person name="Zhang X."/>
            <person name="Sun L."/>
            <person name="Yuan J."/>
            <person name="Sun Y."/>
            <person name="Gao Y."/>
            <person name="Zhang L."/>
            <person name="Li S."/>
            <person name="Dai H."/>
            <person name="Hamel J.F."/>
            <person name="Liu C."/>
            <person name="Yu Y."/>
            <person name="Liu S."/>
            <person name="Lin W."/>
            <person name="Guo K."/>
            <person name="Jin S."/>
            <person name="Xu P."/>
            <person name="Storey K.B."/>
            <person name="Huan P."/>
            <person name="Zhang T."/>
            <person name="Zhou Y."/>
            <person name="Zhang J."/>
            <person name="Lin C."/>
            <person name="Li X."/>
            <person name="Xing L."/>
            <person name="Huo D."/>
            <person name="Sun M."/>
            <person name="Wang L."/>
            <person name="Mercier A."/>
            <person name="Li F."/>
            <person name="Yang H."/>
            <person name="Xiang J."/>
        </authorList>
    </citation>
    <scope>NUCLEOTIDE SEQUENCE [LARGE SCALE GENOMIC DNA]</scope>
    <source>
        <strain evidence="4">Shaxun</strain>
        <tissue evidence="4">Muscle</tissue>
    </source>
</reference>
<dbReference type="InterPro" id="IPR000742">
    <property type="entry name" value="EGF"/>
</dbReference>
<keyword evidence="4" id="KW-0808">Transferase</keyword>
<dbReference type="Gene3D" id="2.170.300.10">
    <property type="entry name" value="Tie2 ligand-binding domain superfamily"/>
    <property type="match status" value="1"/>
</dbReference>
<protein>
    <submittedName>
        <fullName evidence="4">Putative tyrosine-protein kinase</fullName>
    </submittedName>
</protein>
<dbReference type="Pfam" id="PF26215">
    <property type="entry name" value="HTH_animal"/>
    <property type="match status" value="1"/>
</dbReference>
<proteinExistence type="predicted"/>
<comment type="caution">
    <text evidence="1">Lacks conserved residue(s) required for the propagation of feature annotation.</text>
</comment>